<dbReference type="SMART" id="SM00388">
    <property type="entry name" value="HisKA"/>
    <property type="match status" value="1"/>
</dbReference>
<dbReference type="PROSITE" id="PS50113">
    <property type="entry name" value="PAC"/>
    <property type="match status" value="2"/>
</dbReference>
<dbReference type="InterPro" id="IPR000700">
    <property type="entry name" value="PAS-assoc_C"/>
</dbReference>
<dbReference type="InterPro" id="IPR005467">
    <property type="entry name" value="His_kinase_dom"/>
</dbReference>
<keyword evidence="3" id="KW-0597">Phosphoprotein</keyword>
<dbReference type="SUPFAM" id="SSF55874">
    <property type="entry name" value="ATPase domain of HSP90 chaperone/DNA topoisomerase II/histidine kinase"/>
    <property type="match status" value="1"/>
</dbReference>
<dbReference type="InterPro" id="IPR036097">
    <property type="entry name" value="HisK_dim/P_sf"/>
</dbReference>
<dbReference type="Pfam" id="PF08447">
    <property type="entry name" value="PAS_3"/>
    <property type="match status" value="1"/>
</dbReference>
<dbReference type="InterPro" id="IPR003661">
    <property type="entry name" value="HisK_dim/P_dom"/>
</dbReference>
<evidence type="ECO:0000256" key="7">
    <source>
        <dbReference type="SAM" id="Phobius"/>
    </source>
</evidence>
<feature type="transmembrane region" description="Helical" evidence="7">
    <location>
        <begin position="154"/>
        <end position="175"/>
    </location>
</feature>
<keyword evidence="12" id="KW-1185">Reference proteome</keyword>
<dbReference type="InterPro" id="IPR000014">
    <property type="entry name" value="PAS"/>
</dbReference>
<keyword evidence="6" id="KW-0175">Coiled coil</keyword>
<dbReference type="SUPFAM" id="SSF47384">
    <property type="entry name" value="Homodimeric domain of signal transducing histidine kinase"/>
    <property type="match status" value="1"/>
</dbReference>
<dbReference type="PRINTS" id="PR00344">
    <property type="entry name" value="BCTRLSENSOR"/>
</dbReference>
<evidence type="ECO:0000256" key="2">
    <source>
        <dbReference type="ARBA" id="ARBA00012438"/>
    </source>
</evidence>
<dbReference type="NCBIfam" id="TIGR00229">
    <property type="entry name" value="sensory_box"/>
    <property type="match status" value="2"/>
</dbReference>
<dbReference type="SMART" id="SM00091">
    <property type="entry name" value="PAS"/>
    <property type="match status" value="2"/>
</dbReference>
<dbReference type="CDD" id="cd00130">
    <property type="entry name" value="PAS"/>
    <property type="match status" value="2"/>
</dbReference>
<dbReference type="Pfam" id="PF20969">
    <property type="entry name" value="MASE11"/>
    <property type="match status" value="1"/>
</dbReference>
<feature type="domain" description="PAS" evidence="9">
    <location>
        <begin position="224"/>
        <end position="294"/>
    </location>
</feature>
<evidence type="ECO:0000259" key="10">
    <source>
        <dbReference type="PROSITE" id="PS50113"/>
    </source>
</evidence>
<dbReference type="SUPFAM" id="SSF55785">
    <property type="entry name" value="PYP-like sensor domain (PAS domain)"/>
    <property type="match status" value="2"/>
</dbReference>
<evidence type="ECO:0000256" key="5">
    <source>
        <dbReference type="ARBA" id="ARBA00022777"/>
    </source>
</evidence>
<dbReference type="Proteomes" id="UP000428260">
    <property type="component" value="Chromosome"/>
</dbReference>
<evidence type="ECO:0000313" key="12">
    <source>
        <dbReference type="Proteomes" id="UP000428260"/>
    </source>
</evidence>
<name>A0A6I6JYE4_9BACT</name>
<dbReference type="EMBL" id="CP046401">
    <property type="protein sequence ID" value="QGY45192.1"/>
    <property type="molecule type" value="Genomic_DNA"/>
</dbReference>
<feature type="domain" description="PAC" evidence="10">
    <location>
        <begin position="298"/>
        <end position="348"/>
    </location>
</feature>
<dbReference type="GO" id="GO:0000155">
    <property type="term" value="F:phosphorelay sensor kinase activity"/>
    <property type="evidence" value="ECO:0007669"/>
    <property type="project" value="InterPro"/>
</dbReference>
<evidence type="ECO:0000313" key="11">
    <source>
        <dbReference type="EMBL" id="QGY45192.1"/>
    </source>
</evidence>
<dbReference type="EC" id="2.7.13.3" evidence="2"/>
<dbReference type="Gene3D" id="3.30.450.20">
    <property type="entry name" value="PAS domain"/>
    <property type="match status" value="2"/>
</dbReference>
<dbReference type="InterPro" id="IPR004358">
    <property type="entry name" value="Sig_transdc_His_kin-like_C"/>
</dbReference>
<dbReference type="PROSITE" id="PS50112">
    <property type="entry name" value="PAS"/>
    <property type="match status" value="2"/>
</dbReference>
<proteinExistence type="predicted"/>
<feature type="domain" description="PAS" evidence="9">
    <location>
        <begin position="368"/>
        <end position="421"/>
    </location>
</feature>
<gene>
    <name evidence="11" type="ORF">GM418_16380</name>
</gene>
<feature type="domain" description="PAC" evidence="10">
    <location>
        <begin position="425"/>
        <end position="478"/>
    </location>
</feature>
<evidence type="ECO:0000256" key="4">
    <source>
        <dbReference type="ARBA" id="ARBA00022679"/>
    </source>
</evidence>
<dbReference type="Pfam" id="PF02518">
    <property type="entry name" value="HATPase_c"/>
    <property type="match status" value="1"/>
</dbReference>
<keyword evidence="5" id="KW-0418">Kinase</keyword>
<protein>
    <recommendedName>
        <fullName evidence="2">histidine kinase</fullName>
        <ecNumber evidence="2">2.7.13.3</ecNumber>
    </recommendedName>
</protein>
<dbReference type="KEGG" id="mcos:GM418_16380"/>
<evidence type="ECO:0000259" key="8">
    <source>
        <dbReference type="PROSITE" id="PS50109"/>
    </source>
</evidence>
<feature type="domain" description="Histidine kinase" evidence="8">
    <location>
        <begin position="489"/>
        <end position="713"/>
    </location>
</feature>
<keyword evidence="7" id="KW-1133">Transmembrane helix</keyword>
<dbReference type="InterPro" id="IPR013655">
    <property type="entry name" value="PAS_fold_3"/>
</dbReference>
<dbReference type="SMART" id="SM00086">
    <property type="entry name" value="PAC"/>
    <property type="match status" value="2"/>
</dbReference>
<feature type="transmembrane region" description="Helical" evidence="7">
    <location>
        <begin position="115"/>
        <end position="134"/>
    </location>
</feature>
<feature type="transmembrane region" description="Helical" evidence="7">
    <location>
        <begin position="40"/>
        <end position="60"/>
    </location>
</feature>
<dbReference type="RefSeq" id="WP_158868232.1">
    <property type="nucleotide sequence ID" value="NZ_CP046401.1"/>
</dbReference>
<sequence length="713" mass="82415">MERFSEIRAIRTNIIDRIILLMLIFLTPTYLVSMLRWMKIGWQDINIVHSILFIVLVLLTVKRRKLSLKFKIYTLAVFFAILGLAALWYLGFSGIHYFLIISIALVSLFTKRKTAIIFISLLTILVVFIGMLYITRLREADVELNDFSHNFLQWIVILLSMVVFSAIYIGGFGKLHKELIKNVQRRTISEIKLKEQVKQLEIVEEKLSNKIKELEELNEKLHASEERFRTIFETSHDSIIISKDGVIQFFNNAFLNLLGFEKQEELIGRYILEFISLTEREKVRINIKKRASGEDAPELYETIGIRRDGTEFPFEIRANVYKINDRIYNVAIVRDISDRKQAEQALRDSEIRWHFSVDGSGLGLWDWDISSDRVYFSEQWKRMLGYEENETFESKQGWDNLVHPDDLEKTKEGIKKHFEGKSSVFKNEYRLRCEDGAYKWIMARGKIISKTNEGIPIRMIGTHADISDQKDAENQFKKLNTTKDKLFSIVAHDLKSPLSSVLSLSGLLNEEFDELDEMTKKKFIGSMYQSVLGTYNLLEEILLWARVHLNSIKFEPRRENLLLLTTKVVDILKLQADKKRTKISVQIPHDLLIFADNFMISTIIRNLVSNAIKFVAPKTGKIKISAKGIIDNLNSDFVEVCVWDNGVGIPEDVCSNLFKIGENTSTQGTDEEKGTGLGLPICYDFVKKHDGKIWVESENGKGAAFYFQIPVQR</sequence>
<feature type="transmembrane region" description="Helical" evidence="7">
    <location>
        <begin position="72"/>
        <end position="89"/>
    </location>
</feature>
<evidence type="ECO:0000256" key="3">
    <source>
        <dbReference type="ARBA" id="ARBA00022553"/>
    </source>
</evidence>
<dbReference type="Gene3D" id="3.30.565.10">
    <property type="entry name" value="Histidine kinase-like ATPase, C-terminal domain"/>
    <property type="match status" value="1"/>
</dbReference>
<dbReference type="InterPro" id="IPR035965">
    <property type="entry name" value="PAS-like_dom_sf"/>
</dbReference>
<dbReference type="InterPro" id="IPR036890">
    <property type="entry name" value="HATPase_C_sf"/>
</dbReference>
<dbReference type="InterPro" id="IPR048437">
    <property type="entry name" value="MASE11"/>
</dbReference>
<keyword evidence="7" id="KW-0812">Transmembrane</keyword>
<dbReference type="Gene3D" id="1.10.287.130">
    <property type="match status" value="1"/>
</dbReference>
<dbReference type="PROSITE" id="PS50109">
    <property type="entry name" value="HIS_KIN"/>
    <property type="match status" value="1"/>
</dbReference>
<feature type="transmembrane region" description="Helical" evidence="7">
    <location>
        <begin position="14"/>
        <end position="34"/>
    </location>
</feature>
<dbReference type="InterPro" id="IPR001610">
    <property type="entry name" value="PAC"/>
</dbReference>
<organism evidence="11 12">
    <name type="scientific">Maribellus comscasis</name>
    <dbReference type="NCBI Taxonomy" id="2681766"/>
    <lineage>
        <taxon>Bacteria</taxon>
        <taxon>Pseudomonadati</taxon>
        <taxon>Bacteroidota</taxon>
        <taxon>Bacteroidia</taxon>
        <taxon>Marinilabiliales</taxon>
        <taxon>Prolixibacteraceae</taxon>
        <taxon>Maribellus</taxon>
    </lineage>
</organism>
<evidence type="ECO:0000256" key="1">
    <source>
        <dbReference type="ARBA" id="ARBA00000085"/>
    </source>
</evidence>
<dbReference type="InterPro" id="IPR003594">
    <property type="entry name" value="HATPase_dom"/>
</dbReference>
<dbReference type="PANTHER" id="PTHR43304:SF1">
    <property type="entry name" value="PAC DOMAIN-CONTAINING PROTEIN"/>
    <property type="match status" value="1"/>
</dbReference>
<evidence type="ECO:0000259" key="9">
    <source>
        <dbReference type="PROSITE" id="PS50112"/>
    </source>
</evidence>
<reference evidence="11 12" key="1">
    <citation type="submission" date="2019-11" db="EMBL/GenBank/DDBJ databases">
        <authorList>
            <person name="Zheng R.K."/>
            <person name="Sun C.M."/>
        </authorList>
    </citation>
    <scope>NUCLEOTIDE SEQUENCE [LARGE SCALE GENOMIC DNA]</scope>
    <source>
        <strain evidence="11 12">WC007</strain>
    </source>
</reference>
<dbReference type="Pfam" id="PF13426">
    <property type="entry name" value="PAS_9"/>
    <property type="match status" value="1"/>
</dbReference>
<comment type="catalytic activity">
    <reaction evidence="1">
        <text>ATP + protein L-histidine = ADP + protein N-phospho-L-histidine.</text>
        <dbReference type="EC" id="2.7.13.3"/>
    </reaction>
</comment>
<dbReference type="AlphaFoldDB" id="A0A6I6JYE4"/>
<dbReference type="SMART" id="SM00387">
    <property type="entry name" value="HATPase_c"/>
    <property type="match status" value="1"/>
</dbReference>
<accession>A0A6I6JYE4</accession>
<dbReference type="InterPro" id="IPR052162">
    <property type="entry name" value="Sensor_kinase/Photoreceptor"/>
</dbReference>
<feature type="coiled-coil region" evidence="6">
    <location>
        <begin position="190"/>
        <end position="234"/>
    </location>
</feature>
<keyword evidence="7" id="KW-0472">Membrane</keyword>
<keyword evidence="4" id="KW-0808">Transferase</keyword>
<dbReference type="PANTHER" id="PTHR43304">
    <property type="entry name" value="PHYTOCHROME-LIKE PROTEIN CPH1"/>
    <property type="match status" value="1"/>
</dbReference>
<evidence type="ECO:0000256" key="6">
    <source>
        <dbReference type="SAM" id="Coils"/>
    </source>
</evidence>